<name>A0A544VTQ5_9MYCO</name>
<dbReference type="InterPro" id="IPR000092">
    <property type="entry name" value="Polyprenyl_synt"/>
</dbReference>
<evidence type="ECO:0000313" key="8">
    <source>
        <dbReference type="EMBL" id="TQR83374.1"/>
    </source>
</evidence>
<dbReference type="GO" id="GO:0046872">
    <property type="term" value="F:metal ion binding"/>
    <property type="evidence" value="ECO:0007669"/>
    <property type="project" value="UniProtKB-KW"/>
</dbReference>
<dbReference type="InterPro" id="IPR033749">
    <property type="entry name" value="Polyprenyl_synt_CS"/>
</dbReference>
<dbReference type="CDD" id="cd00685">
    <property type="entry name" value="Trans_IPPS_HT"/>
    <property type="match status" value="1"/>
</dbReference>
<dbReference type="PROSITE" id="PS00444">
    <property type="entry name" value="POLYPRENYL_SYNTHASE_2"/>
    <property type="match status" value="1"/>
</dbReference>
<dbReference type="Proteomes" id="UP000315759">
    <property type="component" value="Unassembled WGS sequence"/>
</dbReference>
<comment type="similarity">
    <text evidence="3 7">Belongs to the FPP/GGPP synthase family.</text>
</comment>
<dbReference type="EMBL" id="VIFX01000046">
    <property type="protein sequence ID" value="TQR83374.1"/>
    <property type="molecule type" value="Genomic_DNA"/>
</dbReference>
<dbReference type="Gene3D" id="1.10.600.10">
    <property type="entry name" value="Farnesyl Diphosphate Synthase"/>
    <property type="match status" value="1"/>
</dbReference>
<sequence>MSSDDHDASGLVLSRRRSRWHRGSSSGAAVRGPVDVRAAVRTLLTDFVTTECLPQLDGTGIGVASKVLSDFLDGGKYVRSTFMYLGWLCGADEDESALRASASLELLHAFALLQDDVMDESALRRGRPAAHVALSAWHRGRGLTDSSDRFGESAATVLGDLCLVWAEKMLRQSGVDADALARVWPRYDDMRVELAIGQLADLVNDSHAFPTFDEVLDVARRKSGNYTVRRPLEIGAAMAGCRPEVVDAVGQYGAAIGEAFQLRDDLLGISGSPTVTGKSVGIDLEAQKATSVVVAAHQLADPGMRRQLAELMTTPTLTVADAERWRTLIIASGAAQWIEELIDDRLAHALRCLDVAGIPQTARVAMEDMAVYCTKRSA</sequence>
<comment type="cofactor">
    <cofactor evidence="1">
        <name>Mg(2+)</name>
        <dbReference type="ChEBI" id="CHEBI:18420"/>
    </cofactor>
</comment>
<evidence type="ECO:0000256" key="5">
    <source>
        <dbReference type="ARBA" id="ARBA00022723"/>
    </source>
</evidence>
<evidence type="ECO:0000256" key="4">
    <source>
        <dbReference type="ARBA" id="ARBA00022679"/>
    </source>
</evidence>
<evidence type="ECO:0000256" key="7">
    <source>
        <dbReference type="RuleBase" id="RU004466"/>
    </source>
</evidence>
<proteinExistence type="inferred from homology"/>
<evidence type="ECO:0000256" key="3">
    <source>
        <dbReference type="ARBA" id="ARBA00006706"/>
    </source>
</evidence>
<keyword evidence="5" id="KW-0479">Metal-binding</keyword>
<organism evidence="8 9">
    <name type="scientific">Mycolicibacterium hodleri</name>
    <dbReference type="NCBI Taxonomy" id="49897"/>
    <lineage>
        <taxon>Bacteria</taxon>
        <taxon>Bacillati</taxon>
        <taxon>Actinomycetota</taxon>
        <taxon>Actinomycetes</taxon>
        <taxon>Mycobacteriales</taxon>
        <taxon>Mycobacteriaceae</taxon>
        <taxon>Mycolicibacterium</taxon>
    </lineage>
</organism>
<dbReference type="PROSITE" id="PS00723">
    <property type="entry name" value="POLYPRENYL_SYNTHASE_1"/>
    <property type="match status" value="1"/>
</dbReference>
<keyword evidence="9" id="KW-1185">Reference proteome</keyword>
<protein>
    <submittedName>
        <fullName evidence="8">Polyprenyl synthetase family protein</fullName>
    </submittedName>
</protein>
<dbReference type="PANTHER" id="PTHR12001">
    <property type="entry name" value="GERANYLGERANYL PYROPHOSPHATE SYNTHASE"/>
    <property type="match status" value="1"/>
</dbReference>
<dbReference type="AlphaFoldDB" id="A0A544VTQ5"/>
<comment type="pathway">
    <text evidence="2">Isoprenoid biosynthesis.</text>
</comment>
<evidence type="ECO:0000256" key="2">
    <source>
        <dbReference type="ARBA" id="ARBA00005128"/>
    </source>
</evidence>
<evidence type="ECO:0000256" key="1">
    <source>
        <dbReference type="ARBA" id="ARBA00001946"/>
    </source>
</evidence>
<dbReference type="RefSeq" id="WP_142555147.1">
    <property type="nucleotide sequence ID" value="NZ_VIFX01000046.1"/>
</dbReference>
<reference evidence="8 9" key="1">
    <citation type="submission" date="2018-10" db="EMBL/GenBank/DDBJ databases">
        <title>Draft genome of Mycobacterium hodleri strain B.</title>
        <authorList>
            <person name="Amande T.J."/>
            <person name="Mcgenity T.J."/>
        </authorList>
    </citation>
    <scope>NUCLEOTIDE SEQUENCE [LARGE SCALE GENOMIC DNA]</scope>
    <source>
        <strain evidence="8 9">B</strain>
    </source>
</reference>
<evidence type="ECO:0000313" key="9">
    <source>
        <dbReference type="Proteomes" id="UP000315759"/>
    </source>
</evidence>
<dbReference type="GO" id="GO:0004659">
    <property type="term" value="F:prenyltransferase activity"/>
    <property type="evidence" value="ECO:0007669"/>
    <property type="project" value="InterPro"/>
</dbReference>
<gene>
    <name evidence="8" type="ORF">D8S82_27575</name>
</gene>
<dbReference type="InterPro" id="IPR008949">
    <property type="entry name" value="Isoprenoid_synthase_dom_sf"/>
</dbReference>
<dbReference type="SFLD" id="SFLDS00005">
    <property type="entry name" value="Isoprenoid_Synthase_Type_I"/>
    <property type="match status" value="1"/>
</dbReference>
<comment type="caution">
    <text evidence="8">The sequence shown here is derived from an EMBL/GenBank/DDBJ whole genome shotgun (WGS) entry which is preliminary data.</text>
</comment>
<dbReference type="PANTHER" id="PTHR12001:SF85">
    <property type="entry name" value="SHORT CHAIN ISOPRENYL DIPHOSPHATE SYNTHASE"/>
    <property type="match status" value="1"/>
</dbReference>
<dbReference type="GO" id="GO:0008299">
    <property type="term" value="P:isoprenoid biosynthetic process"/>
    <property type="evidence" value="ECO:0007669"/>
    <property type="project" value="InterPro"/>
</dbReference>
<keyword evidence="6" id="KW-0460">Magnesium</keyword>
<dbReference type="SUPFAM" id="SSF48576">
    <property type="entry name" value="Terpenoid synthases"/>
    <property type="match status" value="1"/>
</dbReference>
<accession>A0A544VTQ5</accession>
<evidence type="ECO:0000256" key="6">
    <source>
        <dbReference type="ARBA" id="ARBA00022842"/>
    </source>
</evidence>
<dbReference type="Pfam" id="PF00348">
    <property type="entry name" value="polyprenyl_synt"/>
    <property type="match status" value="1"/>
</dbReference>
<keyword evidence="4 7" id="KW-0808">Transferase</keyword>